<reference evidence="4 5" key="1">
    <citation type="submission" date="2019-03" db="EMBL/GenBank/DDBJ databases">
        <title>Genomic Encyclopedia of Archaeal and Bacterial Type Strains, Phase II (KMG-II): from individual species to whole genera.</title>
        <authorList>
            <person name="Goeker M."/>
        </authorList>
    </citation>
    <scope>NUCLEOTIDE SEQUENCE [LARGE SCALE GENOMIC DNA]</scope>
    <source>
        <strain evidence="4 5">DSM 18435</strain>
    </source>
</reference>
<accession>A0A4V6PWB0</accession>
<dbReference type="Proteomes" id="UP000295468">
    <property type="component" value="Unassembled WGS sequence"/>
</dbReference>
<protein>
    <submittedName>
        <fullName evidence="4">Molybdopterin-binding protein</fullName>
    </submittedName>
</protein>
<proteinExistence type="predicted"/>
<sequence>MNRIEGQISGIQVSGSLSLVSVDCKGILLKSIIIDTPDTSDYLATGTKVQLLFKETEIVIAKPGVREISLQNRILAVISAIKQGDLLCSVILESDLGTLEAIISTNAVADLSLQPGIEVLAMIKLNEIMLSPC</sequence>
<keyword evidence="1 2" id="KW-0500">Molybdenum</keyword>
<comment type="caution">
    <text evidence="4">The sequence shown here is derived from an EMBL/GenBank/DDBJ whole genome shotgun (WGS) entry which is preliminary data.</text>
</comment>
<evidence type="ECO:0000259" key="3">
    <source>
        <dbReference type="PROSITE" id="PS51866"/>
    </source>
</evidence>
<dbReference type="PROSITE" id="PS51866">
    <property type="entry name" value="MOP"/>
    <property type="match status" value="1"/>
</dbReference>
<gene>
    <name evidence="4" type="ORF">CLV82_1651</name>
</gene>
<dbReference type="SUPFAM" id="SSF50331">
    <property type="entry name" value="MOP-like"/>
    <property type="match status" value="1"/>
</dbReference>
<organism evidence="4 5">
    <name type="scientific">Zeaxanthinibacter enoshimensis</name>
    <dbReference type="NCBI Taxonomy" id="392009"/>
    <lineage>
        <taxon>Bacteria</taxon>
        <taxon>Pseudomonadati</taxon>
        <taxon>Bacteroidota</taxon>
        <taxon>Flavobacteriia</taxon>
        <taxon>Flavobacteriales</taxon>
        <taxon>Flavobacteriaceae</taxon>
        <taxon>Zeaxanthinibacter</taxon>
    </lineage>
</organism>
<evidence type="ECO:0000313" key="5">
    <source>
        <dbReference type="Proteomes" id="UP000295468"/>
    </source>
</evidence>
<name>A0A4V6PWB0_9FLAO</name>
<evidence type="ECO:0000313" key="4">
    <source>
        <dbReference type="EMBL" id="TDQ30953.1"/>
    </source>
</evidence>
<evidence type="ECO:0000256" key="1">
    <source>
        <dbReference type="ARBA" id="ARBA00022505"/>
    </source>
</evidence>
<feature type="domain" description="Mop" evidence="3">
    <location>
        <begin position="67"/>
        <end position="132"/>
    </location>
</feature>
<dbReference type="InterPro" id="IPR005116">
    <property type="entry name" value="Transp-assoc_OB_typ1"/>
</dbReference>
<dbReference type="OrthoDB" id="8719578at2"/>
<dbReference type="InterPro" id="IPR008995">
    <property type="entry name" value="Mo/tungstate-bd_C_term_dom"/>
</dbReference>
<dbReference type="InterPro" id="IPR004606">
    <property type="entry name" value="Mop_domain"/>
</dbReference>
<dbReference type="AlphaFoldDB" id="A0A4V6PWB0"/>
<dbReference type="RefSeq" id="WP_133643818.1">
    <property type="nucleotide sequence ID" value="NZ_SNYI01000002.1"/>
</dbReference>
<evidence type="ECO:0000256" key="2">
    <source>
        <dbReference type="PROSITE-ProRule" id="PRU01213"/>
    </source>
</evidence>
<dbReference type="Pfam" id="PF03459">
    <property type="entry name" value="TOBE"/>
    <property type="match status" value="1"/>
</dbReference>
<dbReference type="Gene3D" id="2.40.50.100">
    <property type="match status" value="2"/>
</dbReference>
<keyword evidence="5" id="KW-1185">Reference proteome</keyword>
<dbReference type="EMBL" id="SNYI01000002">
    <property type="protein sequence ID" value="TDQ30953.1"/>
    <property type="molecule type" value="Genomic_DNA"/>
</dbReference>
<dbReference type="GO" id="GO:0015689">
    <property type="term" value="P:molybdate ion transport"/>
    <property type="evidence" value="ECO:0007669"/>
    <property type="project" value="InterPro"/>
</dbReference>